<keyword evidence="5 6" id="KW-0472">Membrane</keyword>
<feature type="transmembrane region" description="Helical" evidence="6">
    <location>
        <begin position="51"/>
        <end position="71"/>
    </location>
</feature>
<proteinExistence type="inferred from homology"/>
<organism evidence="8">
    <name type="scientific">Pyrenophora teres f. teres (strain 0-1)</name>
    <name type="common">Barley net blotch fungus</name>
    <name type="synonym">Drechslera teres f. teres</name>
    <dbReference type="NCBI Taxonomy" id="861557"/>
    <lineage>
        <taxon>Eukaryota</taxon>
        <taxon>Fungi</taxon>
        <taxon>Dikarya</taxon>
        <taxon>Ascomycota</taxon>
        <taxon>Pezizomycotina</taxon>
        <taxon>Dothideomycetes</taxon>
        <taxon>Pleosporomycetidae</taxon>
        <taxon>Pleosporales</taxon>
        <taxon>Pleosporineae</taxon>
        <taxon>Pleosporaceae</taxon>
        <taxon>Pyrenophora</taxon>
    </lineage>
</organism>
<dbReference type="SUPFAM" id="SSF103473">
    <property type="entry name" value="MFS general substrate transporter"/>
    <property type="match status" value="1"/>
</dbReference>
<evidence type="ECO:0000256" key="5">
    <source>
        <dbReference type="ARBA" id="ARBA00023136"/>
    </source>
</evidence>
<gene>
    <name evidence="7" type="ORF">PTT_04429</name>
</gene>
<protein>
    <submittedName>
        <fullName evidence="7">Uncharacterized protein</fullName>
    </submittedName>
</protein>
<sequence>MTASNWLPTYFQAVKGNGPTASGVYVLPSIISQILLVVVTGAVVARTGYYLPFTFTGGVITAIGNGLAIIVVQNAVSPAEYPVAIACLIFFQSLGTSITIVIANTIFAQTLKSVIPRYAPSISPRAALRAGSGAGAVRALVPAGHENELNGLLRAYSESLRNVFYFLVGVACLATAVSLGMGLRNDKGKEKATEVTNEELGGEKAADKKRAKEILVNES</sequence>
<reference evidence="7 8" key="1">
    <citation type="journal article" date="2010" name="Genome Biol.">
        <title>A first genome assembly of the barley fungal pathogen Pyrenophora teres f. teres.</title>
        <authorList>
            <person name="Ellwood S.R."/>
            <person name="Liu Z."/>
            <person name="Syme R.A."/>
            <person name="Lai Z."/>
            <person name="Hane J.K."/>
            <person name="Keiper F."/>
            <person name="Moffat C.S."/>
            <person name="Oliver R.P."/>
            <person name="Friesen T.L."/>
        </authorList>
    </citation>
    <scope>NUCLEOTIDE SEQUENCE [LARGE SCALE GENOMIC DNA]</scope>
    <source>
        <strain evidence="7 8">0-1</strain>
    </source>
</reference>
<dbReference type="EMBL" id="GL532436">
    <property type="protein sequence ID" value="EFQ95880.1"/>
    <property type="molecule type" value="Genomic_DNA"/>
</dbReference>
<evidence type="ECO:0000256" key="4">
    <source>
        <dbReference type="ARBA" id="ARBA00022989"/>
    </source>
</evidence>
<feature type="transmembrane region" description="Helical" evidence="6">
    <location>
        <begin position="163"/>
        <end position="183"/>
    </location>
</feature>
<evidence type="ECO:0000256" key="6">
    <source>
        <dbReference type="SAM" id="Phobius"/>
    </source>
</evidence>
<comment type="similarity">
    <text evidence="2">Belongs to the major facilitator superfamily. TCR/Tet family.</text>
</comment>
<keyword evidence="3 6" id="KW-0812">Transmembrane</keyword>
<evidence type="ECO:0000256" key="1">
    <source>
        <dbReference type="ARBA" id="ARBA00004141"/>
    </source>
</evidence>
<keyword evidence="4 6" id="KW-1133">Transmembrane helix</keyword>
<feature type="transmembrane region" description="Helical" evidence="6">
    <location>
        <begin position="25"/>
        <end position="44"/>
    </location>
</feature>
<dbReference type="GO" id="GO:0005886">
    <property type="term" value="C:plasma membrane"/>
    <property type="evidence" value="ECO:0007669"/>
    <property type="project" value="TreeGrafter"/>
</dbReference>
<dbReference type="OrthoDB" id="10021397at2759"/>
<dbReference type="eggNOG" id="KOG0254">
    <property type="taxonomic scope" value="Eukaryota"/>
</dbReference>
<keyword evidence="8" id="KW-1185">Reference proteome</keyword>
<accession>E3REG9</accession>
<feature type="transmembrane region" description="Helical" evidence="6">
    <location>
        <begin position="83"/>
        <end position="106"/>
    </location>
</feature>
<name>E3REG9_PYRTT</name>
<dbReference type="PANTHER" id="PTHR23501">
    <property type="entry name" value="MAJOR FACILITATOR SUPERFAMILY"/>
    <property type="match status" value="1"/>
</dbReference>
<dbReference type="AlphaFoldDB" id="E3REG9"/>
<evidence type="ECO:0000256" key="3">
    <source>
        <dbReference type="ARBA" id="ARBA00022692"/>
    </source>
</evidence>
<dbReference type="HOGENOM" id="CLU_000960_8_2_1"/>
<evidence type="ECO:0000313" key="7">
    <source>
        <dbReference type="EMBL" id="EFQ95880.1"/>
    </source>
</evidence>
<dbReference type="PANTHER" id="PTHR23501:SF193">
    <property type="entry name" value="MULTIDRUG TRANSPORTER, PUTATIVE (AFU_ORTHOLOGUE AFUA_8G00940)-RELATED"/>
    <property type="match status" value="1"/>
</dbReference>
<dbReference type="InterPro" id="IPR036259">
    <property type="entry name" value="MFS_trans_sf"/>
</dbReference>
<comment type="subcellular location">
    <subcellularLocation>
        <location evidence="1">Membrane</location>
        <topology evidence="1">Multi-pass membrane protein</topology>
    </subcellularLocation>
</comment>
<evidence type="ECO:0000313" key="8">
    <source>
        <dbReference type="Proteomes" id="UP000001067"/>
    </source>
</evidence>
<dbReference type="Proteomes" id="UP000001067">
    <property type="component" value="Unassembled WGS sequence"/>
</dbReference>
<evidence type="ECO:0000256" key="2">
    <source>
        <dbReference type="ARBA" id="ARBA00007520"/>
    </source>
</evidence>
<dbReference type="KEGG" id="pte:PTT_04429"/>
<dbReference type="Gene3D" id="1.20.1250.20">
    <property type="entry name" value="MFS general substrate transporter like domains"/>
    <property type="match status" value="1"/>
</dbReference>
<dbReference type="GO" id="GO:0022857">
    <property type="term" value="F:transmembrane transporter activity"/>
    <property type="evidence" value="ECO:0007669"/>
    <property type="project" value="TreeGrafter"/>
</dbReference>